<dbReference type="SUPFAM" id="SSF51004">
    <property type="entry name" value="C-terminal (heme d1) domain of cytochrome cd1-nitrite reductase"/>
    <property type="match status" value="1"/>
</dbReference>
<accession>A0ABS1TFV2</accession>
<dbReference type="RefSeq" id="WP_202750919.1">
    <property type="nucleotide sequence ID" value="NZ_JAESWC010000018.1"/>
</dbReference>
<organism evidence="1 2">
    <name type="scientific">Clostridium rhizosphaerae</name>
    <dbReference type="NCBI Taxonomy" id="2803861"/>
    <lineage>
        <taxon>Bacteria</taxon>
        <taxon>Bacillati</taxon>
        <taxon>Bacillota</taxon>
        <taxon>Clostridia</taxon>
        <taxon>Eubacteriales</taxon>
        <taxon>Clostridiaceae</taxon>
        <taxon>Clostridium</taxon>
    </lineage>
</organism>
<sequence>MSFLYVCNTSSDNISKINLASFKEEIKIPLGMDKINKIGPHDLCVYNDMLLSANMYSSSLSFISLNEDKETENYFIGMHCNGVKIWQDNAYVICGETNSLFLFSMAKKKIIEEIPCGIFPHSISICEKNNLAVVANMHSESITLIDLSSKECIKNIKVQSYPTKAIFSEDGRYILVCESKMGLNKKGTLNIIDLKTLESLKRIEAGSSPVDIFLDEEYCYVSNFADGTLSIIDINNRKEEKRIKIGGMPRGIVKSGKYIYAGDNYNNVLVQVDLIKESKKVITIGGEPTGMTLC</sequence>
<protein>
    <submittedName>
        <fullName evidence="1">YncE family protein</fullName>
    </submittedName>
</protein>
<dbReference type="InterPro" id="IPR015943">
    <property type="entry name" value="WD40/YVTN_repeat-like_dom_sf"/>
</dbReference>
<gene>
    <name evidence="1" type="ORF">JK636_21015</name>
</gene>
<dbReference type="Gene3D" id="2.130.10.10">
    <property type="entry name" value="YVTN repeat-like/Quinoprotein amine dehydrogenase"/>
    <property type="match status" value="2"/>
</dbReference>
<dbReference type="InterPro" id="IPR011048">
    <property type="entry name" value="Haem_d1_sf"/>
</dbReference>
<dbReference type="InterPro" id="IPR011964">
    <property type="entry name" value="YVTN_b-propeller_repeat"/>
</dbReference>
<dbReference type="EMBL" id="JAESWC010000018">
    <property type="protein sequence ID" value="MBL4938195.1"/>
    <property type="molecule type" value="Genomic_DNA"/>
</dbReference>
<evidence type="ECO:0000313" key="1">
    <source>
        <dbReference type="EMBL" id="MBL4938195.1"/>
    </source>
</evidence>
<keyword evidence="2" id="KW-1185">Reference proteome</keyword>
<name>A0ABS1TFV2_9CLOT</name>
<dbReference type="Pfam" id="PF02239">
    <property type="entry name" value="Cytochrom_D1"/>
    <property type="match status" value="1"/>
</dbReference>
<evidence type="ECO:0000313" key="2">
    <source>
        <dbReference type="Proteomes" id="UP000632377"/>
    </source>
</evidence>
<comment type="caution">
    <text evidence="1">The sequence shown here is derived from an EMBL/GenBank/DDBJ whole genome shotgun (WGS) entry which is preliminary data.</text>
</comment>
<dbReference type="PANTHER" id="PTHR47197:SF3">
    <property type="entry name" value="DIHYDRO-HEME D1 DEHYDROGENASE"/>
    <property type="match status" value="1"/>
</dbReference>
<reference evidence="1 2" key="1">
    <citation type="submission" date="2021-01" db="EMBL/GenBank/DDBJ databases">
        <title>Genome public.</title>
        <authorList>
            <person name="Liu C."/>
            <person name="Sun Q."/>
        </authorList>
    </citation>
    <scope>NUCLEOTIDE SEQUENCE [LARGE SCALE GENOMIC DNA]</scope>
    <source>
        <strain evidence="1 2">YIM B02515</strain>
    </source>
</reference>
<dbReference type="NCBIfam" id="TIGR02276">
    <property type="entry name" value="beta_rpt_yvtn"/>
    <property type="match status" value="1"/>
</dbReference>
<dbReference type="Proteomes" id="UP000632377">
    <property type="component" value="Unassembled WGS sequence"/>
</dbReference>
<dbReference type="InterPro" id="IPR051200">
    <property type="entry name" value="Host-pathogen_enzymatic-act"/>
</dbReference>
<dbReference type="PANTHER" id="PTHR47197">
    <property type="entry name" value="PROTEIN NIRF"/>
    <property type="match status" value="1"/>
</dbReference>
<proteinExistence type="predicted"/>